<comment type="catalytic activity">
    <reaction evidence="7 8">
        <text>5-amino-1-(5-phospho-D-ribosyl)imidazole-4-carboxylate + L-aspartate + ATP = (2S)-2-[5-amino-1-(5-phospho-beta-D-ribosyl)imidazole-4-carboxamido]succinate + ADP + phosphate + 2 H(+)</text>
        <dbReference type="Rhea" id="RHEA:22628"/>
        <dbReference type="ChEBI" id="CHEBI:15378"/>
        <dbReference type="ChEBI" id="CHEBI:29991"/>
        <dbReference type="ChEBI" id="CHEBI:30616"/>
        <dbReference type="ChEBI" id="CHEBI:43474"/>
        <dbReference type="ChEBI" id="CHEBI:58443"/>
        <dbReference type="ChEBI" id="CHEBI:77657"/>
        <dbReference type="ChEBI" id="CHEBI:456216"/>
        <dbReference type="EC" id="6.3.2.6"/>
    </reaction>
</comment>
<dbReference type="AlphaFoldDB" id="M5RI65"/>
<dbReference type="UniPathway" id="UPA00074">
    <property type="reaction ID" value="UER00131"/>
</dbReference>
<dbReference type="PANTHER" id="PTHR43700:SF1">
    <property type="entry name" value="PHOSPHORIBOSYLAMINOIMIDAZOLE-SUCCINOCARBOXAMIDE SYNTHASE"/>
    <property type="match status" value="1"/>
</dbReference>
<dbReference type="GO" id="GO:0005524">
    <property type="term" value="F:ATP binding"/>
    <property type="evidence" value="ECO:0007669"/>
    <property type="project" value="UniProtKB-KW"/>
</dbReference>
<comment type="pathway">
    <text evidence="1 8">Purine metabolism; IMP biosynthesis via de novo pathway; 5-amino-1-(5-phospho-D-ribosyl)imidazole-4-carboxamide from 5-amino-1-(5-phospho-D-ribosyl)imidazole-4-carboxylate: step 1/2.</text>
</comment>
<dbReference type="PANTHER" id="PTHR43700">
    <property type="entry name" value="PHOSPHORIBOSYLAMINOIMIDAZOLE-SUCCINOCARBOXAMIDE SYNTHASE"/>
    <property type="match status" value="1"/>
</dbReference>
<dbReference type="PATRIC" id="fig|1265738.3.peg.4071"/>
<evidence type="ECO:0000256" key="4">
    <source>
        <dbReference type="ARBA" id="ARBA00022741"/>
    </source>
</evidence>
<dbReference type="PROSITE" id="PS01058">
    <property type="entry name" value="SAICAR_SYNTHETASE_2"/>
    <property type="match status" value="1"/>
</dbReference>
<sequence>MALGIAPAGIRPNRLVADSGSFWQSNCMSTPNESSPPDLYRFDACGALLSTHLPMPRRSGKVRDVYDLGDSLMIVSSDRISAFDYILPSGIPNKGRLLTQMSRFWFSILPVRHHLLTTEIPETLSQKFDTSPLEGRTMIVEKADVVPFECVVRGYLEGSGLLEYQATGEICGNALPQGLKQCDALPEPIFTPATKAEEGHDENVSFDRMASDIGTELAEKLRDQSLRIYRVASEHAASKGLIIADTKFEFGRVDDELVLVDEVLTPDSSRFWNAASYAPGSAQPSFDKQFVREYLSQCGWDKQSDPPPLPAEVIERTAAKYTEAFERITGETFS</sequence>
<dbReference type="GO" id="GO:0006189">
    <property type="term" value="P:'de novo' IMP biosynthetic process"/>
    <property type="evidence" value="ECO:0007669"/>
    <property type="project" value="UniProtKB-UniRule"/>
</dbReference>
<keyword evidence="4 8" id="KW-0547">Nucleotide-binding</keyword>
<dbReference type="Gene3D" id="3.30.470.20">
    <property type="entry name" value="ATP-grasp fold, B domain"/>
    <property type="match status" value="1"/>
</dbReference>
<dbReference type="InterPro" id="IPR001636">
    <property type="entry name" value="SAICAR_synth"/>
</dbReference>
<protein>
    <recommendedName>
        <fullName evidence="8">Phosphoribosylaminoimidazole-succinocarboxamide synthase</fullName>
        <ecNumber evidence="8">6.3.2.6</ecNumber>
    </recommendedName>
    <alternativeName>
        <fullName evidence="8">SAICAR synthetase</fullName>
    </alternativeName>
</protein>
<proteinExistence type="inferred from homology"/>
<dbReference type="PROSITE" id="PS01057">
    <property type="entry name" value="SAICAR_SYNTHETASE_1"/>
    <property type="match status" value="1"/>
</dbReference>
<keyword evidence="3 8" id="KW-0436">Ligase</keyword>
<comment type="caution">
    <text evidence="10">The sequence shown here is derived from an EMBL/GenBank/DDBJ whole genome shotgun (WGS) entry which is preliminary data.</text>
</comment>
<dbReference type="Proteomes" id="UP000011991">
    <property type="component" value="Unassembled WGS sequence"/>
</dbReference>
<evidence type="ECO:0000256" key="7">
    <source>
        <dbReference type="ARBA" id="ARBA00048475"/>
    </source>
</evidence>
<name>M5RI65_9BACT</name>
<gene>
    <name evidence="8" type="primary">purC</name>
    <name evidence="10" type="ORF">RMSM_04067</name>
</gene>
<dbReference type="InterPro" id="IPR028923">
    <property type="entry name" value="SAICAR_synt/ADE2_N"/>
</dbReference>
<evidence type="ECO:0000256" key="2">
    <source>
        <dbReference type="ARBA" id="ARBA00010190"/>
    </source>
</evidence>
<dbReference type="GO" id="GO:0005737">
    <property type="term" value="C:cytoplasm"/>
    <property type="evidence" value="ECO:0007669"/>
    <property type="project" value="TreeGrafter"/>
</dbReference>
<keyword evidence="5 8" id="KW-0658">Purine biosynthesis</keyword>
<reference evidence="10 11" key="1">
    <citation type="journal article" date="2013" name="Mar. Genomics">
        <title>Expression of sulfatases in Rhodopirellula baltica and the diversity of sulfatases in the genus Rhodopirellula.</title>
        <authorList>
            <person name="Wegner C.E."/>
            <person name="Richter-Heitmann T."/>
            <person name="Klindworth A."/>
            <person name="Klockow C."/>
            <person name="Richter M."/>
            <person name="Achstetter T."/>
            <person name="Glockner F.O."/>
            <person name="Harder J."/>
        </authorList>
    </citation>
    <scope>NUCLEOTIDE SEQUENCE [LARGE SCALE GENOMIC DNA]</scope>
    <source>
        <strain evidence="10 11">SM1</strain>
    </source>
</reference>
<keyword evidence="11" id="KW-1185">Reference proteome</keyword>
<comment type="similarity">
    <text evidence="2 8">Belongs to the SAICAR synthetase family.</text>
</comment>
<evidence type="ECO:0000256" key="8">
    <source>
        <dbReference type="HAMAP-Rule" id="MF_00137"/>
    </source>
</evidence>
<dbReference type="NCBIfam" id="TIGR00081">
    <property type="entry name" value="purC"/>
    <property type="match status" value="1"/>
</dbReference>
<dbReference type="EC" id="6.3.2.6" evidence="8"/>
<dbReference type="NCBIfam" id="NF010568">
    <property type="entry name" value="PRK13961.1"/>
    <property type="match status" value="1"/>
</dbReference>
<evidence type="ECO:0000256" key="1">
    <source>
        <dbReference type="ARBA" id="ARBA00004672"/>
    </source>
</evidence>
<dbReference type="GO" id="GO:0004639">
    <property type="term" value="F:phosphoribosylaminoimidazolesuccinocarboxamide synthase activity"/>
    <property type="evidence" value="ECO:0007669"/>
    <property type="project" value="UniProtKB-UniRule"/>
</dbReference>
<evidence type="ECO:0000256" key="6">
    <source>
        <dbReference type="ARBA" id="ARBA00022840"/>
    </source>
</evidence>
<keyword evidence="6 8" id="KW-0067">ATP-binding</keyword>
<dbReference type="Gene3D" id="3.30.200.20">
    <property type="entry name" value="Phosphorylase Kinase, domain 1"/>
    <property type="match status" value="1"/>
</dbReference>
<accession>M5RI65</accession>
<dbReference type="FunFam" id="3.30.470.20:FF:000015">
    <property type="entry name" value="Phosphoribosylaminoimidazole-succinocarboxamide synthase"/>
    <property type="match status" value="1"/>
</dbReference>
<dbReference type="InterPro" id="IPR018236">
    <property type="entry name" value="SAICAR_synthetase_CS"/>
</dbReference>
<evidence type="ECO:0000259" key="9">
    <source>
        <dbReference type="Pfam" id="PF01259"/>
    </source>
</evidence>
<dbReference type="SUPFAM" id="SSF56104">
    <property type="entry name" value="SAICAR synthase-like"/>
    <property type="match status" value="1"/>
</dbReference>
<feature type="domain" description="SAICAR synthetase/ADE2 N-terminal" evidence="9">
    <location>
        <begin position="59"/>
        <end position="304"/>
    </location>
</feature>
<dbReference type="Pfam" id="PF01259">
    <property type="entry name" value="SAICAR_synt"/>
    <property type="match status" value="1"/>
</dbReference>
<evidence type="ECO:0000256" key="5">
    <source>
        <dbReference type="ARBA" id="ARBA00022755"/>
    </source>
</evidence>
<dbReference type="CDD" id="cd01414">
    <property type="entry name" value="SAICAR_synt_Sc"/>
    <property type="match status" value="1"/>
</dbReference>
<evidence type="ECO:0000313" key="10">
    <source>
        <dbReference type="EMBL" id="EMI19003.1"/>
    </source>
</evidence>
<evidence type="ECO:0000313" key="11">
    <source>
        <dbReference type="Proteomes" id="UP000011991"/>
    </source>
</evidence>
<evidence type="ECO:0000256" key="3">
    <source>
        <dbReference type="ARBA" id="ARBA00022598"/>
    </source>
</evidence>
<dbReference type="HAMAP" id="MF_00137">
    <property type="entry name" value="SAICAR_synth"/>
    <property type="match status" value="1"/>
</dbReference>
<organism evidence="10 11">
    <name type="scientific">Rhodopirellula maiorica SM1</name>
    <dbReference type="NCBI Taxonomy" id="1265738"/>
    <lineage>
        <taxon>Bacteria</taxon>
        <taxon>Pseudomonadati</taxon>
        <taxon>Planctomycetota</taxon>
        <taxon>Planctomycetia</taxon>
        <taxon>Pirellulales</taxon>
        <taxon>Pirellulaceae</taxon>
        <taxon>Novipirellula</taxon>
    </lineage>
</organism>
<dbReference type="EMBL" id="ANOG01000585">
    <property type="protein sequence ID" value="EMI19003.1"/>
    <property type="molecule type" value="Genomic_DNA"/>
</dbReference>